<gene>
    <name evidence="3" type="ORF">PR001_g20577</name>
    <name evidence="2" type="ORF">PR002_g21077</name>
    <name evidence="4" type="ORF">PR003_g21430</name>
</gene>
<sequence>MKFYCLLWSISSMFSPGGSTVKASRKGGRKGYAGSPRTPRKSLKINFRGINPRSSGS</sequence>
<proteinExistence type="predicted"/>
<reference evidence="4 6" key="1">
    <citation type="submission" date="2018-08" db="EMBL/GenBank/DDBJ databases">
        <title>Genomic investigation of the strawberry pathogen Phytophthora fragariae indicates pathogenicity is determined by transcriptional variation in three key races.</title>
        <authorList>
            <person name="Adams T.M."/>
            <person name="Armitage A.D."/>
            <person name="Sobczyk M.K."/>
            <person name="Bates H.J."/>
            <person name="Dunwell J.M."/>
            <person name="Nellist C.F."/>
            <person name="Harrison R.J."/>
        </authorList>
    </citation>
    <scope>NUCLEOTIDE SEQUENCE [LARGE SCALE GENOMIC DNA]</scope>
    <source>
        <strain evidence="3 5">SCRP249</strain>
        <strain evidence="2 7">SCRP324</strain>
        <strain evidence="4 6">SCRP333</strain>
    </source>
</reference>
<accession>A0A6A4DGU4</accession>
<evidence type="ECO:0000313" key="5">
    <source>
        <dbReference type="Proteomes" id="UP000429607"/>
    </source>
</evidence>
<dbReference type="EMBL" id="QXFT01002011">
    <property type="protein sequence ID" value="KAE9305681.1"/>
    <property type="molecule type" value="Genomic_DNA"/>
</dbReference>
<evidence type="ECO:0000313" key="6">
    <source>
        <dbReference type="Proteomes" id="UP000434957"/>
    </source>
</evidence>
<evidence type="ECO:0000313" key="3">
    <source>
        <dbReference type="EMBL" id="KAE8993788.1"/>
    </source>
</evidence>
<dbReference type="EMBL" id="QXFU01002082">
    <property type="protein sequence ID" value="KAE8990729.1"/>
    <property type="molecule type" value="Genomic_DNA"/>
</dbReference>
<evidence type="ECO:0000313" key="2">
    <source>
        <dbReference type="EMBL" id="KAE8990729.1"/>
    </source>
</evidence>
<keyword evidence="6" id="KW-1185">Reference proteome</keyword>
<organism evidence="4 6">
    <name type="scientific">Phytophthora rubi</name>
    <dbReference type="NCBI Taxonomy" id="129364"/>
    <lineage>
        <taxon>Eukaryota</taxon>
        <taxon>Sar</taxon>
        <taxon>Stramenopiles</taxon>
        <taxon>Oomycota</taxon>
        <taxon>Peronosporomycetes</taxon>
        <taxon>Peronosporales</taxon>
        <taxon>Peronosporaceae</taxon>
        <taxon>Phytophthora</taxon>
    </lineage>
</organism>
<evidence type="ECO:0000313" key="7">
    <source>
        <dbReference type="Proteomes" id="UP000435112"/>
    </source>
</evidence>
<dbReference type="Proteomes" id="UP000434957">
    <property type="component" value="Unassembled WGS sequence"/>
</dbReference>
<evidence type="ECO:0000313" key="4">
    <source>
        <dbReference type="EMBL" id="KAE9305681.1"/>
    </source>
</evidence>
<comment type="caution">
    <text evidence="4">The sequence shown here is derived from an EMBL/GenBank/DDBJ whole genome shotgun (WGS) entry which is preliminary data.</text>
</comment>
<name>A0A6A4DGU4_9STRA</name>
<dbReference type="Proteomes" id="UP000429607">
    <property type="component" value="Unassembled WGS sequence"/>
</dbReference>
<dbReference type="EMBL" id="QXFV01002044">
    <property type="protein sequence ID" value="KAE8993788.1"/>
    <property type="molecule type" value="Genomic_DNA"/>
</dbReference>
<feature type="region of interest" description="Disordered" evidence="1">
    <location>
        <begin position="16"/>
        <end position="57"/>
    </location>
</feature>
<dbReference type="AlphaFoldDB" id="A0A6A4DGU4"/>
<protein>
    <submittedName>
        <fullName evidence="4">Uncharacterized protein</fullName>
    </submittedName>
</protein>
<dbReference type="Proteomes" id="UP000435112">
    <property type="component" value="Unassembled WGS sequence"/>
</dbReference>
<evidence type="ECO:0000256" key="1">
    <source>
        <dbReference type="SAM" id="MobiDB-lite"/>
    </source>
</evidence>